<evidence type="ECO:0000313" key="2">
    <source>
        <dbReference type="Proteomes" id="UP000250235"/>
    </source>
</evidence>
<dbReference type="AlphaFoldDB" id="A0A2Z7A8S6"/>
<gene>
    <name evidence="1" type="ORF">F511_32359</name>
</gene>
<keyword evidence="2" id="KW-1185">Reference proteome</keyword>
<organism evidence="1 2">
    <name type="scientific">Dorcoceras hygrometricum</name>
    <dbReference type="NCBI Taxonomy" id="472368"/>
    <lineage>
        <taxon>Eukaryota</taxon>
        <taxon>Viridiplantae</taxon>
        <taxon>Streptophyta</taxon>
        <taxon>Embryophyta</taxon>
        <taxon>Tracheophyta</taxon>
        <taxon>Spermatophyta</taxon>
        <taxon>Magnoliopsida</taxon>
        <taxon>eudicotyledons</taxon>
        <taxon>Gunneridae</taxon>
        <taxon>Pentapetalae</taxon>
        <taxon>asterids</taxon>
        <taxon>lamiids</taxon>
        <taxon>Lamiales</taxon>
        <taxon>Gesneriaceae</taxon>
        <taxon>Didymocarpoideae</taxon>
        <taxon>Trichosporeae</taxon>
        <taxon>Loxocarpinae</taxon>
        <taxon>Dorcoceras</taxon>
    </lineage>
</organism>
<accession>A0A2Z7A8S6</accession>
<dbReference type="Proteomes" id="UP000250235">
    <property type="component" value="Unassembled WGS sequence"/>
</dbReference>
<name>A0A2Z7A8S6_9LAMI</name>
<protein>
    <submittedName>
        <fullName evidence="1">Uncharacterized protein</fullName>
    </submittedName>
</protein>
<sequence>MSLDTMSFNNQTRNWKSVERICRWNKSATSCWFLLIEVVPADDSWLLRLLKNKRFDIRTATEDDQQQLKNMFIVIHFRSGGSISCLNTQHGTWNSN</sequence>
<evidence type="ECO:0000313" key="1">
    <source>
        <dbReference type="EMBL" id="KZV18053.1"/>
    </source>
</evidence>
<dbReference type="EMBL" id="KV017547">
    <property type="protein sequence ID" value="KZV18053.1"/>
    <property type="molecule type" value="Genomic_DNA"/>
</dbReference>
<proteinExistence type="predicted"/>
<reference evidence="1 2" key="1">
    <citation type="journal article" date="2015" name="Proc. Natl. Acad. Sci. U.S.A.">
        <title>The resurrection genome of Boea hygrometrica: A blueprint for survival of dehydration.</title>
        <authorList>
            <person name="Xiao L."/>
            <person name="Yang G."/>
            <person name="Zhang L."/>
            <person name="Yang X."/>
            <person name="Zhao S."/>
            <person name="Ji Z."/>
            <person name="Zhou Q."/>
            <person name="Hu M."/>
            <person name="Wang Y."/>
            <person name="Chen M."/>
            <person name="Xu Y."/>
            <person name="Jin H."/>
            <person name="Xiao X."/>
            <person name="Hu G."/>
            <person name="Bao F."/>
            <person name="Hu Y."/>
            <person name="Wan P."/>
            <person name="Li L."/>
            <person name="Deng X."/>
            <person name="Kuang T."/>
            <person name="Xiang C."/>
            <person name="Zhu J.K."/>
            <person name="Oliver M.J."/>
            <person name="He Y."/>
        </authorList>
    </citation>
    <scope>NUCLEOTIDE SEQUENCE [LARGE SCALE GENOMIC DNA]</scope>
    <source>
        <strain evidence="2">cv. XS01</strain>
    </source>
</reference>